<proteinExistence type="predicted"/>
<gene>
    <name evidence="1" type="ORF">RRG08_059481</name>
</gene>
<dbReference type="Proteomes" id="UP001283361">
    <property type="component" value="Unassembled WGS sequence"/>
</dbReference>
<dbReference type="AlphaFoldDB" id="A0AAE1DT98"/>
<comment type="caution">
    <text evidence="1">The sequence shown here is derived from an EMBL/GenBank/DDBJ whole genome shotgun (WGS) entry which is preliminary data.</text>
</comment>
<reference evidence="1" key="1">
    <citation type="journal article" date="2023" name="G3 (Bethesda)">
        <title>A reference genome for the long-term kleptoplast-retaining sea slug Elysia crispata morphotype clarki.</title>
        <authorList>
            <person name="Eastman K.E."/>
            <person name="Pendleton A.L."/>
            <person name="Shaikh M.A."/>
            <person name="Suttiyut T."/>
            <person name="Ogas R."/>
            <person name="Tomko P."/>
            <person name="Gavelis G."/>
            <person name="Widhalm J.R."/>
            <person name="Wisecaver J.H."/>
        </authorList>
    </citation>
    <scope>NUCLEOTIDE SEQUENCE</scope>
    <source>
        <strain evidence="1">ECLA1</strain>
    </source>
</reference>
<sequence>MFAASEAYALVLCPVTVEKAHPYLQLWYVSPVDEPNVQESRKDRKKWIPPHPSLFGEHYISFTSLVDISLPPASFSFRTKHCFLDIHWQRCPTSPRKIAVIFN</sequence>
<protein>
    <submittedName>
        <fullName evidence="1">Uncharacterized protein</fullName>
    </submittedName>
</protein>
<organism evidence="1 2">
    <name type="scientific">Elysia crispata</name>
    <name type="common">lettuce slug</name>
    <dbReference type="NCBI Taxonomy" id="231223"/>
    <lineage>
        <taxon>Eukaryota</taxon>
        <taxon>Metazoa</taxon>
        <taxon>Spiralia</taxon>
        <taxon>Lophotrochozoa</taxon>
        <taxon>Mollusca</taxon>
        <taxon>Gastropoda</taxon>
        <taxon>Heterobranchia</taxon>
        <taxon>Euthyneura</taxon>
        <taxon>Panpulmonata</taxon>
        <taxon>Sacoglossa</taxon>
        <taxon>Placobranchoidea</taxon>
        <taxon>Plakobranchidae</taxon>
        <taxon>Elysia</taxon>
    </lineage>
</organism>
<dbReference type="EMBL" id="JAWDGP010002684">
    <property type="protein sequence ID" value="KAK3780838.1"/>
    <property type="molecule type" value="Genomic_DNA"/>
</dbReference>
<evidence type="ECO:0000313" key="1">
    <source>
        <dbReference type="EMBL" id="KAK3780838.1"/>
    </source>
</evidence>
<name>A0AAE1DT98_9GAST</name>
<accession>A0AAE1DT98</accession>
<keyword evidence="2" id="KW-1185">Reference proteome</keyword>
<evidence type="ECO:0000313" key="2">
    <source>
        <dbReference type="Proteomes" id="UP001283361"/>
    </source>
</evidence>